<comment type="subcellular location">
    <subcellularLocation>
        <location evidence="1">Membrane</location>
        <topology evidence="1">Multi-pass membrane protein</topology>
    </subcellularLocation>
</comment>
<feature type="transmembrane region" description="Helical" evidence="8">
    <location>
        <begin position="102"/>
        <end position="125"/>
    </location>
</feature>
<dbReference type="InterPro" id="IPR045122">
    <property type="entry name" value="Csc1-like"/>
</dbReference>
<evidence type="ECO:0000256" key="2">
    <source>
        <dbReference type="ARBA" id="ARBA00007779"/>
    </source>
</evidence>
<dbReference type="Pfam" id="PF12621">
    <property type="entry name" value="PHM7_ext"/>
    <property type="match status" value="1"/>
</dbReference>
<dbReference type="InterPro" id="IPR003864">
    <property type="entry name" value="CSC1/OSCA1-like_7TM"/>
</dbReference>
<evidence type="ECO:0000259" key="12">
    <source>
        <dbReference type="Pfam" id="PF14703"/>
    </source>
</evidence>
<reference evidence="14" key="1">
    <citation type="submission" date="2020-01" db="EMBL/GenBank/DDBJ databases">
        <authorList>
            <consortium name="DOE Joint Genome Institute"/>
            <person name="Haridas S."/>
            <person name="Albert R."/>
            <person name="Binder M."/>
            <person name="Bloem J."/>
            <person name="Labutti K."/>
            <person name="Salamov A."/>
            <person name="Andreopoulos B."/>
            <person name="Baker S.E."/>
            <person name="Barry K."/>
            <person name="Bills G."/>
            <person name="Bluhm B.H."/>
            <person name="Cannon C."/>
            <person name="Castanera R."/>
            <person name="Culley D.E."/>
            <person name="Daum C."/>
            <person name="Ezra D."/>
            <person name="Gonzalez J.B."/>
            <person name="Henrissat B."/>
            <person name="Kuo A."/>
            <person name="Liang C."/>
            <person name="Lipzen A."/>
            <person name="Lutzoni F."/>
            <person name="Magnuson J."/>
            <person name="Mondo S."/>
            <person name="Nolan M."/>
            <person name="Ohm R."/>
            <person name="Pangilinan J."/>
            <person name="Park H.-J."/>
            <person name="Ramirez L."/>
            <person name="Alfaro M."/>
            <person name="Sun H."/>
            <person name="Tritt A."/>
            <person name="Yoshinaga Y."/>
            <person name="Zwiers L.-H."/>
            <person name="Turgeon B.G."/>
            <person name="Goodwin S.B."/>
            <person name="Spatafora J.W."/>
            <person name="Crous P.W."/>
            <person name="Grigoriev I.V."/>
        </authorList>
    </citation>
    <scope>NUCLEOTIDE SEQUENCE</scope>
    <source>
        <strain evidence="14">CBS 342.82</strain>
    </source>
</reference>
<keyword evidence="4 8" id="KW-0812">Transmembrane</keyword>
<evidence type="ECO:0000259" key="11">
    <source>
        <dbReference type="Pfam" id="PF13967"/>
    </source>
</evidence>
<dbReference type="InterPro" id="IPR027815">
    <property type="entry name" value="CSC1/OSCA1-like_cyt"/>
</dbReference>
<dbReference type="OrthoDB" id="1076608at2759"/>
<dbReference type="Pfam" id="PF02714">
    <property type="entry name" value="RSN1_7TM"/>
    <property type="match status" value="1"/>
</dbReference>
<sequence>MFTIMKEISTDPTSGRKILAAFIPTFLIALVYFGIFVLVRNVYRKFYAPRTFLGTIPEKHRTPVSGLKEGWWFADYKNLSDAFVLKHNSLDAYLYLRFLRNIIWICFLTACVTFPILIPVNITGGGTASQLDKLTFSNINKNSHIWAHVVVGWFVFVGIFLFIAWERLQLIGTRQACFLNESYTSRLSSRTVLFLNVPREALEPSQLKEVFGEEAERSWPVTDTKELDDLVEKRNAVAMDLERAQMDMIVAAVKRNKNLSGQTSSASVEEQSVVPQSRRPTKRSPPVIGTKVDRLDDDREQLRNLVNRVKLLRAAPDADTPDRSAIFVSFSSQQAAHIAFQTITFQPRVPLQDRYLAVQPKEVLWGNLAKPVAARVSKASLALAFVVAFTIFFTIPVGLIGTLSNAKELANRYEIFSWLNQLPRPILDLLTGLVPPALTSSFTSYVVKLFRHIAKLSGEPTTPQAELKTQNWFFMFQIIQVFIVTTFSSGVASVFAKVAQDPSQTPTLLAANLPKASNFYLTYIILQGTTNAANNLLNYEDLLEYLFYEYFWDKTPREKFTTFAQMKGTPWAAWYPKFANLFIIAIAYSCIAPLVTGFAAIGIFFYYLSYRYGLLYVRQTKIDTKGEAYKRALQHLPAGLYFAQLCMIGLFSARGAVVQTALMITLLVITSVANLLLDRMLRPLDLYLGVDKWQRDEVPLLAEEDGIDHDDEAALHAASHGRRLGIKHLPNPAPRWLSDFFDGIISSARERTKALLDDPSPSSSDSDDAPSLSEEDIENAYRNPVLTSKTPKLWIPRDPLGISKEEIRQNEEVDIATTDEGAEVRDNGRLIWNHHFDKVPIFSLPKVY</sequence>
<feature type="compositionally biased region" description="Acidic residues" evidence="7">
    <location>
        <begin position="765"/>
        <end position="778"/>
    </location>
</feature>
<gene>
    <name evidence="14" type="ORF">K489DRAFT_378780</name>
</gene>
<evidence type="ECO:0000313" key="14">
    <source>
        <dbReference type="RefSeq" id="XP_033461407.1"/>
    </source>
</evidence>
<accession>A0A6J3M8I6</accession>
<dbReference type="RefSeq" id="XP_033461407.1">
    <property type="nucleotide sequence ID" value="XM_033604486.1"/>
</dbReference>
<dbReference type="Pfam" id="PF13967">
    <property type="entry name" value="RSN1_TM"/>
    <property type="match status" value="1"/>
</dbReference>
<feature type="domain" description="10TM putative phosphate transporter extracellular tail" evidence="10">
    <location>
        <begin position="766"/>
        <end position="833"/>
    </location>
</feature>
<dbReference type="PANTHER" id="PTHR13018">
    <property type="entry name" value="PROBABLE MEMBRANE PROTEIN DUF221-RELATED"/>
    <property type="match status" value="1"/>
</dbReference>
<feature type="transmembrane region" description="Helical" evidence="8">
    <location>
        <begin position="581"/>
        <end position="608"/>
    </location>
</feature>
<protein>
    <submittedName>
        <fullName evidence="14">DUF221-domain-containing protein</fullName>
    </submittedName>
</protein>
<feature type="transmembrane region" description="Helical" evidence="8">
    <location>
        <begin position="381"/>
        <end position="406"/>
    </location>
</feature>
<feature type="region of interest" description="Disordered" evidence="7">
    <location>
        <begin position="260"/>
        <end position="291"/>
    </location>
</feature>
<reference evidence="14" key="2">
    <citation type="submission" date="2020-04" db="EMBL/GenBank/DDBJ databases">
        <authorList>
            <consortium name="NCBI Genome Project"/>
        </authorList>
    </citation>
    <scope>NUCLEOTIDE SEQUENCE</scope>
    <source>
        <strain evidence="14">CBS 342.82</strain>
    </source>
</reference>
<reference evidence="14" key="3">
    <citation type="submission" date="2025-08" db="UniProtKB">
        <authorList>
            <consortium name="RefSeq"/>
        </authorList>
    </citation>
    <scope>IDENTIFICATION</scope>
    <source>
        <strain evidence="14">CBS 342.82</strain>
    </source>
</reference>
<feature type="transmembrane region" description="Helical" evidence="8">
    <location>
        <begin position="145"/>
        <end position="165"/>
    </location>
</feature>
<dbReference type="Proteomes" id="UP000504637">
    <property type="component" value="Unplaced"/>
</dbReference>
<dbReference type="InterPro" id="IPR022257">
    <property type="entry name" value="PHM7_ext"/>
</dbReference>
<evidence type="ECO:0000256" key="7">
    <source>
        <dbReference type="SAM" id="MobiDB-lite"/>
    </source>
</evidence>
<evidence type="ECO:0000256" key="5">
    <source>
        <dbReference type="ARBA" id="ARBA00022989"/>
    </source>
</evidence>
<feature type="domain" description="CSC1/OSCA1-like 7TM region" evidence="9">
    <location>
        <begin position="382"/>
        <end position="651"/>
    </location>
</feature>
<dbReference type="Pfam" id="PF14703">
    <property type="entry name" value="PHM7_cyt"/>
    <property type="match status" value="1"/>
</dbReference>
<feature type="transmembrane region" description="Helical" evidence="8">
    <location>
        <begin position="18"/>
        <end position="39"/>
    </location>
</feature>
<dbReference type="GO" id="GO:0005886">
    <property type="term" value="C:plasma membrane"/>
    <property type="evidence" value="ECO:0007669"/>
    <property type="project" value="TreeGrafter"/>
</dbReference>
<evidence type="ECO:0000256" key="3">
    <source>
        <dbReference type="ARBA" id="ARBA00022448"/>
    </source>
</evidence>
<evidence type="ECO:0000259" key="10">
    <source>
        <dbReference type="Pfam" id="PF12621"/>
    </source>
</evidence>
<dbReference type="InterPro" id="IPR032880">
    <property type="entry name" value="CSC1/OSCA1-like_N"/>
</dbReference>
<evidence type="ECO:0000259" key="9">
    <source>
        <dbReference type="Pfam" id="PF02714"/>
    </source>
</evidence>
<comment type="similarity">
    <text evidence="2">Belongs to the CSC1 (TC 1.A.17) family.</text>
</comment>
<feature type="domain" description="CSC1/OSCA1-like N-terminal transmembrane" evidence="11">
    <location>
        <begin position="18"/>
        <end position="166"/>
    </location>
</feature>
<keyword evidence="3" id="KW-0813">Transport</keyword>
<evidence type="ECO:0000313" key="13">
    <source>
        <dbReference type="Proteomes" id="UP000504637"/>
    </source>
</evidence>
<organism evidence="14">
    <name type="scientific">Dissoconium aciculare CBS 342.82</name>
    <dbReference type="NCBI Taxonomy" id="1314786"/>
    <lineage>
        <taxon>Eukaryota</taxon>
        <taxon>Fungi</taxon>
        <taxon>Dikarya</taxon>
        <taxon>Ascomycota</taxon>
        <taxon>Pezizomycotina</taxon>
        <taxon>Dothideomycetes</taxon>
        <taxon>Dothideomycetidae</taxon>
        <taxon>Mycosphaerellales</taxon>
        <taxon>Dissoconiaceae</taxon>
        <taxon>Dissoconium</taxon>
    </lineage>
</organism>
<name>A0A6J3M8I6_9PEZI</name>
<evidence type="ECO:0000256" key="4">
    <source>
        <dbReference type="ARBA" id="ARBA00022692"/>
    </source>
</evidence>
<dbReference type="AlphaFoldDB" id="A0A6J3M8I6"/>
<feature type="compositionally biased region" description="Polar residues" evidence="7">
    <location>
        <begin position="260"/>
        <end position="275"/>
    </location>
</feature>
<feature type="domain" description="CSC1/OSCA1-like cytosolic" evidence="12">
    <location>
        <begin position="189"/>
        <end position="367"/>
    </location>
</feature>
<dbReference type="PANTHER" id="PTHR13018:SF26">
    <property type="entry name" value="DOMAIN PROTEIN, PUTATIVE (AFU_ORTHOLOGUE AFUA_5G10920)-RELATED"/>
    <property type="match status" value="1"/>
</dbReference>
<feature type="region of interest" description="Disordered" evidence="7">
    <location>
        <begin position="754"/>
        <end position="781"/>
    </location>
</feature>
<feature type="transmembrane region" description="Helical" evidence="8">
    <location>
        <begin position="472"/>
        <end position="496"/>
    </location>
</feature>
<evidence type="ECO:0000256" key="1">
    <source>
        <dbReference type="ARBA" id="ARBA00004141"/>
    </source>
</evidence>
<proteinExistence type="inferred from homology"/>
<feature type="transmembrane region" description="Helical" evidence="8">
    <location>
        <begin position="657"/>
        <end position="677"/>
    </location>
</feature>
<keyword evidence="6 8" id="KW-0472">Membrane</keyword>
<keyword evidence="5 8" id="KW-1133">Transmembrane helix</keyword>
<dbReference type="GeneID" id="54362286"/>
<keyword evidence="13" id="KW-1185">Reference proteome</keyword>
<dbReference type="GO" id="GO:0005227">
    <property type="term" value="F:calcium-activated cation channel activity"/>
    <property type="evidence" value="ECO:0007669"/>
    <property type="project" value="InterPro"/>
</dbReference>
<evidence type="ECO:0000256" key="6">
    <source>
        <dbReference type="ARBA" id="ARBA00023136"/>
    </source>
</evidence>
<evidence type="ECO:0000256" key="8">
    <source>
        <dbReference type="SAM" id="Phobius"/>
    </source>
</evidence>